<dbReference type="HAMAP" id="MF_01325_B">
    <property type="entry name" value="Ribosomal_uL3_B"/>
    <property type="match status" value="1"/>
</dbReference>
<dbReference type="PANTHER" id="PTHR11229">
    <property type="entry name" value="50S RIBOSOMAL PROTEIN L3"/>
    <property type="match status" value="1"/>
</dbReference>
<accession>A0ABU5KDR3</accession>
<keyword evidence="5 7" id="KW-0687">Ribonucleoprotein</keyword>
<evidence type="ECO:0000256" key="1">
    <source>
        <dbReference type="ARBA" id="ARBA00006540"/>
    </source>
</evidence>
<dbReference type="InterPro" id="IPR019926">
    <property type="entry name" value="Ribosomal_uL3_CS"/>
</dbReference>
<dbReference type="Pfam" id="PF00297">
    <property type="entry name" value="Ribosomal_L3"/>
    <property type="match status" value="1"/>
</dbReference>
<evidence type="ECO:0000256" key="5">
    <source>
        <dbReference type="ARBA" id="ARBA00023274"/>
    </source>
</evidence>
<evidence type="ECO:0000256" key="6">
    <source>
        <dbReference type="ARBA" id="ARBA00035243"/>
    </source>
</evidence>
<dbReference type="InterPro" id="IPR000597">
    <property type="entry name" value="Ribosomal_uL3"/>
</dbReference>
<protein>
    <recommendedName>
        <fullName evidence="6 7">Large ribosomal subunit protein uL3</fullName>
    </recommendedName>
</protein>
<comment type="function">
    <text evidence="7 9">One of the primary rRNA binding proteins, it binds directly near the 3'-end of the 23S rRNA, where it nucleates assembly of the 50S subunit.</text>
</comment>
<dbReference type="Gene3D" id="2.40.30.10">
    <property type="entry name" value="Translation factors"/>
    <property type="match status" value="1"/>
</dbReference>
<dbReference type="InterPro" id="IPR009000">
    <property type="entry name" value="Transl_B-barrel_sf"/>
</dbReference>
<comment type="caution">
    <text evidence="10">The sequence shown here is derived from an EMBL/GenBank/DDBJ whole genome shotgun (WGS) entry which is preliminary data.</text>
</comment>
<evidence type="ECO:0000256" key="8">
    <source>
        <dbReference type="RuleBase" id="RU003905"/>
    </source>
</evidence>
<dbReference type="PANTHER" id="PTHR11229:SF16">
    <property type="entry name" value="LARGE RIBOSOMAL SUBUNIT PROTEIN UL3C"/>
    <property type="match status" value="1"/>
</dbReference>
<evidence type="ECO:0000256" key="3">
    <source>
        <dbReference type="ARBA" id="ARBA00022884"/>
    </source>
</evidence>
<evidence type="ECO:0000313" key="10">
    <source>
        <dbReference type="EMBL" id="MDZ5662996.1"/>
    </source>
</evidence>
<dbReference type="PROSITE" id="PS00474">
    <property type="entry name" value="RIBOSOMAL_L3"/>
    <property type="match status" value="1"/>
</dbReference>
<dbReference type="InterPro" id="IPR019927">
    <property type="entry name" value="Ribosomal_uL3_bac/org-type"/>
</dbReference>
<name>A0ABU5KDR3_9ACTN</name>
<comment type="similarity">
    <text evidence="1 7 8">Belongs to the universal ribosomal protein uL3 family.</text>
</comment>
<sequence length="225" mass="23537">MAKTFERNVKGLLGTKLGMTQLWDENNRVVPVTVIAASTNVVTQVRQPEVDGYNAIQVGYGEIEARKVNSPEAGHFTKAGVTPRRHVAEIRTADASAYTVGQELGVDTFAAGEEIDVTATSKGKGFAGVMKRHGFHGVSASHGAHRNHRKPGSIGACATPGRVFKGTRMAGRMGNDTVTTQNLTVHAVDADKGLILLKGAVPGPKGGLVVLRSAAKSSAVTGKEA</sequence>
<keyword evidence="4 7" id="KW-0689">Ribosomal protein</keyword>
<keyword evidence="11" id="KW-1185">Reference proteome</keyword>
<gene>
    <name evidence="7 10" type="primary">rplC</name>
    <name evidence="10" type="ORF">SFC79_14560</name>
</gene>
<reference evidence="10 11" key="1">
    <citation type="submission" date="2023-11" db="EMBL/GenBank/DDBJ databases">
        <title>Novel species in genus Nocardioides.</title>
        <authorList>
            <person name="Zhou H."/>
        </authorList>
    </citation>
    <scope>NUCLEOTIDE SEQUENCE [LARGE SCALE GENOMIC DNA]</scope>
    <source>
        <strain evidence="10 11">S-58</strain>
    </source>
</reference>
<keyword evidence="3 7" id="KW-0694">RNA-binding</keyword>
<dbReference type="Gene3D" id="3.30.160.810">
    <property type="match status" value="1"/>
</dbReference>
<evidence type="ECO:0000313" key="11">
    <source>
        <dbReference type="Proteomes" id="UP001291999"/>
    </source>
</evidence>
<evidence type="ECO:0000256" key="7">
    <source>
        <dbReference type="HAMAP-Rule" id="MF_01325"/>
    </source>
</evidence>
<evidence type="ECO:0000256" key="4">
    <source>
        <dbReference type="ARBA" id="ARBA00022980"/>
    </source>
</evidence>
<dbReference type="GO" id="GO:0005840">
    <property type="term" value="C:ribosome"/>
    <property type="evidence" value="ECO:0007669"/>
    <property type="project" value="UniProtKB-KW"/>
</dbReference>
<proteinExistence type="inferred from homology"/>
<dbReference type="RefSeq" id="WP_322424888.1">
    <property type="nucleotide sequence ID" value="NZ_JAXQPW010000006.1"/>
</dbReference>
<organism evidence="10 11">
    <name type="scientific">Nocardioides renjunii</name>
    <dbReference type="NCBI Taxonomy" id="3095075"/>
    <lineage>
        <taxon>Bacteria</taxon>
        <taxon>Bacillati</taxon>
        <taxon>Actinomycetota</taxon>
        <taxon>Actinomycetes</taxon>
        <taxon>Propionibacteriales</taxon>
        <taxon>Nocardioidaceae</taxon>
        <taxon>Nocardioides</taxon>
    </lineage>
</organism>
<dbReference type="NCBIfam" id="TIGR03625">
    <property type="entry name" value="L3_bact"/>
    <property type="match status" value="1"/>
</dbReference>
<dbReference type="Proteomes" id="UP001291999">
    <property type="component" value="Unassembled WGS sequence"/>
</dbReference>
<keyword evidence="2 7" id="KW-0699">rRNA-binding</keyword>
<dbReference type="EMBL" id="JAXQPW010000006">
    <property type="protein sequence ID" value="MDZ5662996.1"/>
    <property type="molecule type" value="Genomic_DNA"/>
</dbReference>
<evidence type="ECO:0000256" key="2">
    <source>
        <dbReference type="ARBA" id="ARBA00022730"/>
    </source>
</evidence>
<comment type="subunit">
    <text evidence="7 9">Part of the 50S ribosomal subunit. Forms a cluster with proteins L14 and L19.</text>
</comment>
<dbReference type="SUPFAM" id="SSF50447">
    <property type="entry name" value="Translation proteins"/>
    <property type="match status" value="1"/>
</dbReference>
<evidence type="ECO:0000256" key="9">
    <source>
        <dbReference type="RuleBase" id="RU003906"/>
    </source>
</evidence>